<reference evidence="1 2" key="1">
    <citation type="journal article" date="2012" name="J. Bacteriol.">
        <title>Draft Genome Sequences for Two Metal-Reducing Pelosinus fermentans Strains Isolated from a Cr(VI)-Contaminated Site and for Type Strain R7.</title>
        <authorList>
            <person name="Brown S.D."/>
            <person name="Podar M."/>
            <person name="Klingeman D.M."/>
            <person name="Johnson C.M."/>
            <person name="Yang Z.K."/>
            <person name="Utturkar S.M."/>
            <person name="Land M.L."/>
            <person name="Mosher J.J."/>
            <person name="Hurt R.A.Jr."/>
            <person name="Phelps T.J."/>
            <person name="Palumbo A.V."/>
            <person name="Arkin A.P."/>
            <person name="Hazen T.C."/>
            <person name="Elias D.A."/>
        </authorList>
    </citation>
    <scope>NUCLEOTIDE SEQUENCE [LARGE SCALE GENOMIC DNA]</scope>
    <source>
        <strain evidence="1 2">B4</strain>
    </source>
</reference>
<dbReference type="CDD" id="cd02440">
    <property type="entry name" value="AdoMet_MTases"/>
    <property type="match status" value="1"/>
</dbReference>
<evidence type="ECO:0008006" key="3">
    <source>
        <dbReference type="Google" id="ProtNLM"/>
    </source>
</evidence>
<name>I8RAR0_9FIRM</name>
<accession>I8RAR0</accession>
<comment type="caution">
    <text evidence="1">The sequence shown here is derived from an EMBL/GenBank/DDBJ whole genome shotgun (WGS) entry which is preliminary data.</text>
</comment>
<dbReference type="PANTHER" id="PTHR43861:SF6">
    <property type="entry name" value="METHYLTRANSFERASE TYPE 11"/>
    <property type="match status" value="1"/>
</dbReference>
<dbReference type="PATRIC" id="fig|1149862.3.peg.4754"/>
<dbReference type="InterPro" id="IPR029063">
    <property type="entry name" value="SAM-dependent_MTases_sf"/>
</dbReference>
<evidence type="ECO:0000313" key="1">
    <source>
        <dbReference type="EMBL" id="EIW16023.1"/>
    </source>
</evidence>
<protein>
    <recommendedName>
        <fullName evidence="3">Methyltransferase type 11</fullName>
    </recommendedName>
</protein>
<dbReference type="RefSeq" id="WP_007939076.1">
    <property type="nucleotide sequence ID" value="NZ_AKVJ01000076.1"/>
</dbReference>
<dbReference type="EMBL" id="AKVJ01000076">
    <property type="protein sequence ID" value="EIW16023.1"/>
    <property type="molecule type" value="Genomic_DNA"/>
</dbReference>
<dbReference type="PANTHER" id="PTHR43861">
    <property type="entry name" value="TRANS-ACONITATE 2-METHYLTRANSFERASE-RELATED"/>
    <property type="match status" value="1"/>
</dbReference>
<dbReference type="OrthoDB" id="9791837at2"/>
<keyword evidence="2" id="KW-1185">Reference proteome</keyword>
<dbReference type="Pfam" id="PF13489">
    <property type="entry name" value="Methyltransf_23"/>
    <property type="match status" value="1"/>
</dbReference>
<organism evidence="1 2">
    <name type="scientific">Pelosinus fermentans B4</name>
    <dbReference type="NCBI Taxonomy" id="1149862"/>
    <lineage>
        <taxon>Bacteria</taxon>
        <taxon>Bacillati</taxon>
        <taxon>Bacillota</taxon>
        <taxon>Negativicutes</taxon>
        <taxon>Selenomonadales</taxon>
        <taxon>Sporomusaceae</taxon>
        <taxon>Pelosinus</taxon>
    </lineage>
</organism>
<sequence length="250" mass="29362">MAKLYGIEKNEKEIKEFVQEYVNRIKSNKYDRYHDIMSLVPTGKTILDYGCGWGHFSIAMQQCGNTVYAIDLFQNEIDICNLVWGKQENLIFDCENISGYNDKHFDCVLSNQVIEHVHNVGNYLLEINRVLKDNGDLIISLPNILNPRFFLSILSVNLEDRLKDHSKKILEKYDKAHDHINAWDPYHFVTLCSSLGFVLERYIPTEGIAFPFRKPFKPYVHLNNNRLRNWSYTMTFLFKKIKSINIDNND</sequence>
<proteinExistence type="predicted"/>
<dbReference type="Proteomes" id="UP000004324">
    <property type="component" value="Unassembled WGS sequence"/>
</dbReference>
<dbReference type="SUPFAM" id="SSF53335">
    <property type="entry name" value="S-adenosyl-L-methionine-dependent methyltransferases"/>
    <property type="match status" value="1"/>
</dbReference>
<dbReference type="AlphaFoldDB" id="I8RAR0"/>
<gene>
    <name evidence="1" type="ORF">FB4_1712</name>
</gene>
<dbReference type="Gene3D" id="3.40.50.150">
    <property type="entry name" value="Vaccinia Virus protein VP39"/>
    <property type="match status" value="1"/>
</dbReference>
<evidence type="ECO:0000313" key="2">
    <source>
        <dbReference type="Proteomes" id="UP000004324"/>
    </source>
</evidence>